<evidence type="ECO:0000256" key="8">
    <source>
        <dbReference type="SAM" id="MobiDB-lite"/>
    </source>
</evidence>
<dbReference type="PANTHER" id="PTHR24406">
    <property type="entry name" value="TRANSCRIPTIONAL REPRESSOR CTCFL-RELATED"/>
    <property type="match status" value="1"/>
</dbReference>
<dbReference type="PROSITE" id="PS50157">
    <property type="entry name" value="ZINC_FINGER_C2H2_2"/>
    <property type="match status" value="9"/>
</dbReference>
<dbReference type="EMBL" id="WJQU01002123">
    <property type="protein sequence ID" value="KAJ6633273.1"/>
    <property type="molecule type" value="Genomic_DNA"/>
</dbReference>
<comment type="caution">
    <text evidence="10">The sequence shown here is derived from an EMBL/GenBank/DDBJ whole genome shotgun (WGS) entry which is preliminary data.</text>
</comment>
<dbReference type="Gene3D" id="3.30.160.60">
    <property type="entry name" value="Classic Zinc Finger"/>
    <property type="match status" value="7"/>
</dbReference>
<feature type="region of interest" description="Disordered" evidence="8">
    <location>
        <begin position="121"/>
        <end position="140"/>
    </location>
</feature>
<evidence type="ECO:0000256" key="7">
    <source>
        <dbReference type="PROSITE-ProRule" id="PRU00042"/>
    </source>
</evidence>
<keyword evidence="5" id="KW-0862">Zinc</keyword>
<keyword evidence="11" id="KW-1185">Reference proteome</keyword>
<dbReference type="AlphaFoldDB" id="A0A9Q0MKL7"/>
<dbReference type="FunFam" id="3.30.160.60:FF:000446">
    <property type="entry name" value="Zinc finger protein"/>
    <property type="match status" value="1"/>
</dbReference>
<keyword evidence="6" id="KW-0539">Nucleus</keyword>
<gene>
    <name evidence="10" type="primary">Zfp26_5</name>
    <name evidence="10" type="ORF">Bhyg_15506</name>
</gene>
<feature type="domain" description="C2H2-type" evidence="9">
    <location>
        <begin position="273"/>
        <end position="300"/>
    </location>
</feature>
<feature type="domain" description="C2H2-type" evidence="9">
    <location>
        <begin position="233"/>
        <end position="260"/>
    </location>
</feature>
<feature type="domain" description="C2H2-type" evidence="9">
    <location>
        <begin position="302"/>
        <end position="330"/>
    </location>
</feature>
<evidence type="ECO:0000256" key="4">
    <source>
        <dbReference type="ARBA" id="ARBA00022771"/>
    </source>
</evidence>
<evidence type="ECO:0000256" key="3">
    <source>
        <dbReference type="ARBA" id="ARBA00022737"/>
    </source>
</evidence>
<proteinExistence type="predicted"/>
<evidence type="ECO:0000313" key="11">
    <source>
        <dbReference type="Proteomes" id="UP001151699"/>
    </source>
</evidence>
<feature type="domain" description="C2H2-type" evidence="9">
    <location>
        <begin position="148"/>
        <end position="170"/>
    </location>
</feature>
<dbReference type="GO" id="GO:0005634">
    <property type="term" value="C:nucleus"/>
    <property type="evidence" value="ECO:0007669"/>
    <property type="project" value="UniProtKB-SubCell"/>
</dbReference>
<dbReference type="Pfam" id="PF00096">
    <property type="entry name" value="zf-C2H2"/>
    <property type="match status" value="4"/>
</dbReference>
<organism evidence="10 11">
    <name type="scientific">Pseudolycoriella hygida</name>
    <dbReference type="NCBI Taxonomy" id="35572"/>
    <lineage>
        <taxon>Eukaryota</taxon>
        <taxon>Metazoa</taxon>
        <taxon>Ecdysozoa</taxon>
        <taxon>Arthropoda</taxon>
        <taxon>Hexapoda</taxon>
        <taxon>Insecta</taxon>
        <taxon>Pterygota</taxon>
        <taxon>Neoptera</taxon>
        <taxon>Endopterygota</taxon>
        <taxon>Diptera</taxon>
        <taxon>Nematocera</taxon>
        <taxon>Sciaroidea</taxon>
        <taxon>Sciaridae</taxon>
        <taxon>Pseudolycoriella</taxon>
    </lineage>
</organism>
<dbReference type="InterPro" id="IPR013087">
    <property type="entry name" value="Znf_C2H2_type"/>
</dbReference>
<dbReference type="Pfam" id="PF13894">
    <property type="entry name" value="zf-C2H2_4"/>
    <property type="match status" value="1"/>
</dbReference>
<feature type="domain" description="C2H2-type" evidence="9">
    <location>
        <begin position="420"/>
        <end position="447"/>
    </location>
</feature>
<evidence type="ECO:0000256" key="6">
    <source>
        <dbReference type="ARBA" id="ARBA00023242"/>
    </source>
</evidence>
<evidence type="ECO:0000313" key="10">
    <source>
        <dbReference type="EMBL" id="KAJ6633273.1"/>
    </source>
</evidence>
<dbReference type="SMART" id="SM00355">
    <property type="entry name" value="ZnF_C2H2"/>
    <property type="match status" value="12"/>
</dbReference>
<dbReference type="OrthoDB" id="8922241at2759"/>
<dbReference type="InterPro" id="IPR036236">
    <property type="entry name" value="Znf_C2H2_sf"/>
</dbReference>
<keyword evidence="4 7" id="KW-0863">Zinc-finger</keyword>
<dbReference type="PROSITE" id="PS00028">
    <property type="entry name" value="ZINC_FINGER_C2H2_1"/>
    <property type="match status" value="8"/>
</dbReference>
<evidence type="ECO:0000256" key="5">
    <source>
        <dbReference type="ARBA" id="ARBA00022833"/>
    </source>
</evidence>
<keyword evidence="3" id="KW-0677">Repeat</keyword>
<feature type="domain" description="C2H2-type" evidence="9">
    <location>
        <begin position="179"/>
        <end position="207"/>
    </location>
</feature>
<reference evidence="10" key="1">
    <citation type="submission" date="2022-07" db="EMBL/GenBank/DDBJ databases">
        <authorList>
            <person name="Trinca V."/>
            <person name="Uliana J.V.C."/>
            <person name="Torres T.T."/>
            <person name="Ward R.J."/>
            <person name="Monesi N."/>
        </authorList>
    </citation>
    <scope>NUCLEOTIDE SEQUENCE</scope>
    <source>
        <strain evidence="10">HSMRA1968</strain>
        <tissue evidence="10">Whole embryos</tissue>
    </source>
</reference>
<evidence type="ECO:0000259" key="9">
    <source>
        <dbReference type="PROSITE" id="PS50157"/>
    </source>
</evidence>
<evidence type="ECO:0000256" key="2">
    <source>
        <dbReference type="ARBA" id="ARBA00022723"/>
    </source>
</evidence>
<dbReference type="Proteomes" id="UP001151699">
    <property type="component" value="Unassembled WGS sequence"/>
</dbReference>
<keyword evidence="2" id="KW-0479">Metal-binding</keyword>
<dbReference type="GO" id="GO:0008270">
    <property type="term" value="F:zinc ion binding"/>
    <property type="evidence" value="ECO:0007669"/>
    <property type="project" value="UniProtKB-KW"/>
</dbReference>
<sequence length="481" mass="55448">MDPLQPLLCGDGDNRPSQKFGEIYCNYMGVLTFHCVLCPQQMNYDEYIFHYMIHFRDLFEIKQEVQEEDSELLAPNSIDEPLIPVLEEVKLEMPKVSATNLNEIKTEPWNSDDSCTSMEHFTDDLDPPATEKRGRGRPKNSINFTEPKECGICGETFLLRRAFKEHVRVHQCGATPAFFECEICGRKATKLKNLEDHFRAKHSGRIKCEICRKMIRRHYKKCHMKRHSNERNFKCMLCDRAFVLHGDLTTHLKQHNSGPPVKAPSSKKFDEPKTCTTCGQKFIGICAFERHMQSHGATQSLYECDICGRKVKEKKNLISHMIYRHSGIPKMKVPCKICGKIFTRKYLNLHVRKHNLLNQQPSHMCPICGKTFLVSGDLSAHIRQHNRTAEAVPCNICGKLLASQASLADHNRVHSGERPFPCQVCGSTFRTRSMLYVHKTIHLTEKNFSCDICHLAFKNPAYVKTHKRKVHEKNKVPKKIR</sequence>
<dbReference type="SUPFAM" id="SSF57667">
    <property type="entry name" value="beta-beta-alpha zinc fingers"/>
    <property type="match status" value="6"/>
</dbReference>
<feature type="domain" description="C2H2-type" evidence="9">
    <location>
        <begin position="363"/>
        <end position="390"/>
    </location>
</feature>
<name>A0A9Q0MKL7_9DIPT</name>
<evidence type="ECO:0000256" key="1">
    <source>
        <dbReference type="ARBA" id="ARBA00004123"/>
    </source>
</evidence>
<feature type="domain" description="C2H2-type" evidence="9">
    <location>
        <begin position="448"/>
        <end position="476"/>
    </location>
</feature>
<protein>
    <submittedName>
        <fullName evidence="10">Zinc finger protein</fullName>
    </submittedName>
</protein>
<dbReference type="InterPro" id="IPR050888">
    <property type="entry name" value="ZnF_C2H2-type_TF"/>
</dbReference>
<comment type="subcellular location">
    <subcellularLocation>
        <location evidence="1">Nucleus</location>
    </subcellularLocation>
</comment>
<feature type="domain" description="C2H2-type" evidence="9">
    <location>
        <begin position="392"/>
        <end position="419"/>
    </location>
</feature>
<accession>A0A9Q0MKL7</accession>